<dbReference type="EMBL" id="BJTZ01000038">
    <property type="protein sequence ID" value="GEK15731.1"/>
    <property type="molecule type" value="Genomic_DNA"/>
</dbReference>
<evidence type="ECO:0000313" key="2">
    <source>
        <dbReference type="EMBL" id="GEK15731.1"/>
    </source>
</evidence>
<reference evidence="2 3" key="1">
    <citation type="submission" date="2019-07" db="EMBL/GenBank/DDBJ databases">
        <title>Whole genome shotgun sequence of Aliivibrio fischeri NBRC 101058.</title>
        <authorList>
            <person name="Hosoyama A."/>
            <person name="Uohara A."/>
            <person name="Ohji S."/>
            <person name="Ichikawa N."/>
        </authorList>
    </citation>
    <scope>NUCLEOTIDE SEQUENCE [LARGE SCALE GENOMIC DNA]</scope>
    <source>
        <strain evidence="2 3">NBRC 101058</strain>
    </source>
</reference>
<proteinExistence type="predicted"/>
<keyword evidence="1" id="KW-1133">Transmembrane helix</keyword>
<evidence type="ECO:0000313" key="3">
    <source>
        <dbReference type="Proteomes" id="UP000321787"/>
    </source>
</evidence>
<keyword evidence="1" id="KW-0812">Transmembrane</keyword>
<organism evidence="2 3">
    <name type="scientific">Aliivibrio fischeri</name>
    <name type="common">Vibrio fischeri</name>
    <dbReference type="NCBI Taxonomy" id="668"/>
    <lineage>
        <taxon>Bacteria</taxon>
        <taxon>Pseudomonadati</taxon>
        <taxon>Pseudomonadota</taxon>
        <taxon>Gammaproteobacteria</taxon>
        <taxon>Vibrionales</taxon>
        <taxon>Vibrionaceae</taxon>
        <taxon>Aliivibrio</taxon>
    </lineage>
</organism>
<keyword evidence="1" id="KW-0472">Membrane</keyword>
<dbReference type="InterPro" id="IPR043733">
    <property type="entry name" value="DUF5677"/>
</dbReference>
<accession>A0A510UQM2</accession>
<dbReference type="Pfam" id="PF18928">
    <property type="entry name" value="DUF5677"/>
    <property type="match status" value="1"/>
</dbReference>
<evidence type="ECO:0000256" key="1">
    <source>
        <dbReference type="SAM" id="Phobius"/>
    </source>
</evidence>
<name>A0A510UQM2_ALIFS</name>
<dbReference type="AlphaFoldDB" id="A0A510UQM2"/>
<gene>
    <name evidence="2" type="ORF">AFI02nite_37670</name>
</gene>
<protein>
    <submittedName>
        <fullName evidence="2">Uncharacterized protein</fullName>
    </submittedName>
</protein>
<sequence>MNFGRNEYALLYRTATNVFESSFKYINETDESYYFMNVAAIKFLKHLNTTEMLATTELNLNHVDGGFTYYDTSSVIVLLRTSYENLVAIAYHYFDGDLDKDKLDWYMLLGYKNRAKNEIKSRTPELEAKIISEQKKMDELSAGLDSVNFKRPKKNDWKPSPWFKLGQELGIPAFVCNMYSYWSSHTHTGFDSLLQVNVAHRSHPSEEIERNYINYLFMCSVLAYFIEGYVGILKKLNYPKIDDFELDFVYQLSEFNLFQD</sequence>
<comment type="caution">
    <text evidence="2">The sequence shown here is derived from an EMBL/GenBank/DDBJ whole genome shotgun (WGS) entry which is preliminary data.</text>
</comment>
<dbReference type="RefSeq" id="WP_146866311.1">
    <property type="nucleotide sequence ID" value="NZ_BJTZ01000038.1"/>
</dbReference>
<feature type="transmembrane region" description="Helical" evidence="1">
    <location>
        <begin position="212"/>
        <end position="232"/>
    </location>
</feature>
<dbReference type="Proteomes" id="UP000321787">
    <property type="component" value="Unassembled WGS sequence"/>
</dbReference>